<reference evidence="5 6" key="1">
    <citation type="journal article" date="2019" name="Sci. Rep.">
        <title>Comparative genomics of chytrid fungi reveal insights into the obligate biotrophic and pathogenic lifestyle of Synchytrium endobioticum.</title>
        <authorList>
            <person name="van de Vossenberg B.T.L.H."/>
            <person name="Warris S."/>
            <person name="Nguyen H.D.T."/>
            <person name="van Gent-Pelzer M.P.E."/>
            <person name="Joly D.L."/>
            <person name="van de Geest H.C."/>
            <person name="Bonants P.J.M."/>
            <person name="Smith D.S."/>
            <person name="Levesque C.A."/>
            <person name="van der Lee T.A.J."/>
        </authorList>
    </citation>
    <scope>NUCLEOTIDE SEQUENCE [LARGE SCALE GENOMIC DNA]</scope>
    <source>
        <strain evidence="5 6">CBS 675.73</strain>
    </source>
</reference>
<dbReference type="STRING" id="246404.A0A507DXL4"/>
<accession>A0A507DXL4</accession>
<proteinExistence type="inferred from homology"/>
<dbReference type="Pfam" id="PF18201">
    <property type="entry name" value="PIH1_CS"/>
    <property type="match status" value="1"/>
</dbReference>
<dbReference type="AlphaFoldDB" id="A0A507DXL4"/>
<evidence type="ECO:0000259" key="4">
    <source>
        <dbReference type="Pfam" id="PF18201"/>
    </source>
</evidence>
<evidence type="ECO:0000259" key="3">
    <source>
        <dbReference type="Pfam" id="PF08190"/>
    </source>
</evidence>
<dbReference type="GO" id="GO:0000492">
    <property type="term" value="P:box C/D snoRNP assembly"/>
    <property type="evidence" value="ECO:0007669"/>
    <property type="project" value="TreeGrafter"/>
</dbReference>
<comment type="caution">
    <text evidence="5">The sequence shown here is derived from an EMBL/GenBank/DDBJ whole genome shotgun (WGS) entry which is preliminary data.</text>
</comment>
<evidence type="ECO:0000313" key="6">
    <source>
        <dbReference type="Proteomes" id="UP000320333"/>
    </source>
</evidence>
<dbReference type="Proteomes" id="UP000320333">
    <property type="component" value="Unassembled WGS sequence"/>
</dbReference>
<dbReference type="GO" id="GO:0097255">
    <property type="term" value="C:R2TP complex"/>
    <property type="evidence" value="ECO:0007669"/>
    <property type="project" value="TreeGrafter"/>
</dbReference>
<dbReference type="OrthoDB" id="5135119at2759"/>
<dbReference type="GO" id="GO:0006364">
    <property type="term" value="P:rRNA processing"/>
    <property type="evidence" value="ECO:0007669"/>
    <property type="project" value="TreeGrafter"/>
</dbReference>
<gene>
    <name evidence="5" type="ORF">CcCBS67573_g09406</name>
</gene>
<evidence type="ECO:0000256" key="2">
    <source>
        <dbReference type="ARBA" id="ARBA00040540"/>
    </source>
</evidence>
<dbReference type="InterPro" id="IPR050734">
    <property type="entry name" value="PIH1/Kintoun_subfamily"/>
</dbReference>
<dbReference type="InterPro" id="IPR012981">
    <property type="entry name" value="PIH1_N"/>
</dbReference>
<protein>
    <recommendedName>
        <fullName evidence="2">PIH1 domain-containing protein 1</fullName>
    </recommendedName>
</protein>
<keyword evidence="6" id="KW-1185">Reference proteome</keyword>
<dbReference type="PANTHER" id="PTHR22997">
    <property type="entry name" value="PIH1 DOMAIN-CONTAINING PROTEIN 1"/>
    <property type="match status" value="1"/>
</dbReference>
<sequence>MEAFLQLMAKNPDAAQVLQQMIEKGGIPGSSDAQMPFPKDSDPDAMTAALSALSDSLAKSKLSSVPVSDMVQISPKPGLVIKTHLAKRKEDYPEVLRNSNATYPGMKVFINLCHSTEIPPPPTMDYEEVSRAMLESDNVSFKVPLSLSAPKTDKDKAGKVCLVFDAACNTSPFQQAQKDGSFHAFMVTLCCEWVEAKHELVLSRDISFPKLKSKGEISIHTIRKQAKSIISELPKDNLKQSASTIATKPATPSHTLKAVKPFHEIFCEPPQGDPEFFVVRVNLPQLATIKDAITLDVEEKQLILSPVGDACAHYVGITVALTSPVDLDQVGAQFDLSTRVLTVTLVCLK</sequence>
<dbReference type="Pfam" id="PF08190">
    <property type="entry name" value="PIH1"/>
    <property type="match status" value="1"/>
</dbReference>
<comment type="similarity">
    <text evidence="1">Belongs to the PIH1 family.</text>
</comment>
<organism evidence="5 6">
    <name type="scientific">Chytriomyces confervae</name>
    <dbReference type="NCBI Taxonomy" id="246404"/>
    <lineage>
        <taxon>Eukaryota</taxon>
        <taxon>Fungi</taxon>
        <taxon>Fungi incertae sedis</taxon>
        <taxon>Chytridiomycota</taxon>
        <taxon>Chytridiomycota incertae sedis</taxon>
        <taxon>Chytridiomycetes</taxon>
        <taxon>Chytridiales</taxon>
        <taxon>Chytriomycetaceae</taxon>
        <taxon>Chytriomyces</taxon>
    </lineage>
</organism>
<dbReference type="PANTHER" id="PTHR22997:SF0">
    <property type="entry name" value="PIH1 DOMAIN-CONTAINING PROTEIN 1"/>
    <property type="match status" value="1"/>
</dbReference>
<dbReference type="GO" id="GO:1990904">
    <property type="term" value="C:ribonucleoprotein complex"/>
    <property type="evidence" value="ECO:0007669"/>
    <property type="project" value="TreeGrafter"/>
</dbReference>
<dbReference type="GO" id="GO:0005737">
    <property type="term" value="C:cytoplasm"/>
    <property type="evidence" value="ECO:0007669"/>
    <property type="project" value="TreeGrafter"/>
</dbReference>
<dbReference type="InterPro" id="IPR041442">
    <property type="entry name" value="PIH1D1/2/3_CS-like"/>
</dbReference>
<evidence type="ECO:0000256" key="1">
    <source>
        <dbReference type="ARBA" id="ARBA00008511"/>
    </source>
</evidence>
<dbReference type="EMBL" id="QEAP01000824">
    <property type="protein sequence ID" value="TPX55927.1"/>
    <property type="molecule type" value="Genomic_DNA"/>
</dbReference>
<feature type="domain" description="PIH1D1/2/3 CS-like" evidence="4">
    <location>
        <begin position="273"/>
        <end position="345"/>
    </location>
</feature>
<evidence type="ECO:0000313" key="5">
    <source>
        <dbReference type="EMBL" id="TPX55927.1"/>
    </source>
</evidence>
<feature type="domain" description="PIH1 N-terminal" evidence="3">
    <location>
        <begin position="102"/>
        <end position="227"/>
    </location>
</feature>
<name>A0A507DXL4_9FUNG</name>